<dbReference type="PANTHER" id="PTHR30629">
    <property type="entry name" value="PROPHAGE INTEGRASE"/>
    <property type="match status" value="1"/>
</dbReference>
<dbReference type="RefSeq" id="WP_345735051.1">
    <property type="nucleotide sequence ID" value="NZ_BAABIA010000002.1"/>
</dbReference>
<dbReference type="InterPro" id="IPR002104">
    <property type="entry name" value="Integrase_catalytic"/>
</dbReference>
<proteinExistence type="inferred from homology"/>
<evidence type="ECO:0000256" key="3">
    <source>
        <dbReference type="ARBA" id="ARBA00023172"/>
    </source>
</evidence>
<dbReference type="Pfam" id="PF00589">
    <property type="entry name" value="Phage_integrase"/>
    <property type="match status" value="1"/>
</dbReference>
<name>A0ABP9NW19_9BACT</name>
<dbReference type="Proteomes" id="UP001499852">
    <property type="component" value="Unassembled WGS sequence"/>
</dbReference>
<protein>
    <recommendedName>
        <fullName evidence="4">Tyr recombinase domain-containing protein</fullName>
    </recommendedName>
</protein>
<sequence>MASLYRKKQSPYWFIQYTDSEGVRRNRSTELRTDDPGETVKARTLRAEMEAKELSRSGSTVTGEAWDSWVPKYLERHCDSEKTLVRYTGIWKWVALWLQDKHLHSPRAITYRNAIEYLDWRTGYKKKTGKTVGRNTAILELKIFAMIMGEAVRLGHADANPLTSLKLKRDKSAKKPELTDDEIRTIREALKEEPEWMQTAFDIALHTGCRLQETRIPLSCIDFEENKITFPSPKGGEDRAFSIPMPSALHPLFEKLRRLKKKVTLEFPFQPSRRWQQFFAKVKMPHLCFHCLRVTYVNRLRRAGVPREVSMRLVNHASELIHKVYQREKAEDVAQWRDAVKFEPA</sequence>
<dbReference type="InterPro" id="IPR013762">
    <property type="entry name" value="Integrase-like_cat_sf"/>
</dbReference>
<accession>A0ABP9NW19</accession>
<evidence type="ECO:0000256" key="1">
    <source>
        <dbReference type="ARBA" id="ARBA00008857"/>
    </source>
</evidence>
<comment type="similarity">
    <text evidence="1">Belongs to the 'phage' integrase family.</text>
</comment>
<comment type="caution">
    <text evidence="5">The sequence shown here is derived from an EMBL/GenBank/DDBJ whole genome shotgun (WGS) entry which is preliminary data.</text>
</comment>
<dbReference type="PROSITE" id="PS51898">
    <property type="entry name" value="TYR_RECOMBINASE"/>
    <property type="match status" value="1"/>
</dbReference>
<reference evidence="6" key="1">
    <citation type="journal article" date="2019" name="Int. J. Syst. Evol. Microbiol.">
        <title>The Global Catalogue of Microorganisms (GCM) 10K type strain sequencing project: providing services to taxonomists for standard genome sequencing and annotation.</title>
        <authorList>
            <consortium name="The Broad Institute Genomics Platform"/>
            <consortium name="The Broad Institute Genome Sequencing Center for Infectious Disease"/>
            <person name="Wu L."/>
            <person name="Ma J."/>
        </authorList>
    </citation>
    <scope>NUCLEOTIDE SEQUENCE [LARGE SCALE GENOMIC DNA]</scope>
    <source>
        <strain evidence="6">JCM 18053</strain>
    </source>
</reference>
<gene>
    <name evidence="5" type="ORF">GCM10023213_07730</name>
</gene>
<evidence type="ECO:0000313" key="6">
    <source>
        <dbReference type="Proteomes" id="UP001499852"/>
    </source>
</evidence>
<evidence type="ECO:0000256" key="2">
    <source>
        <dbReference type="ARBA" id="ARBA00022908"/>
    </source>
</evidence>
<keyword evidence="3" id="KW-0233">DNA recombination</keyword>
<evidence type="ECO:0000313" key="5">
    <source>
        <dbReference type="EMBL" id="GAA5135063.1"/>
    </source>
</evidence>
<dbReference type="SUPFAM" id="SSF56349">
    <property type="entry name" value="DNA breaking-rejoining enzymes"/>
    <property type="match status" value="1"/>
</dbReference>
<keyword evidence="6" id="KW-1185">Reference proteome</keyword>
<evidence type="ECO:0000259" key="4">
    <source>
        <dbReference type="PROSITE" id="PS51898"/>
    </source>
</evidence>
<dbReference type="InterPro" id="IPR050808">
    <property type="entry name" value="Phage_Integrase"/>
</dbReference>
<dbReference type="PANTHER" id="PTHR30629:SF2">
    <property type="entry name" value="PROPHAGE INTEGRASE INTS-RELATED"/>
    <property type="match status" value="1"/>
</dbReference>
<dbReference type="EMBL" id="BAABIA010000002">
    <property type="protein sequence ID" value="GAA5135063.1"/>
    <property type="molecule type" value="Genomic_DNA"/>
</dbReference>
<dbReference type="Gene3D" id="1.10.443.10">
    <property type="entry name" value="Intergrase catalytic core"/>
    <property type="match status" value="1"/>
</dbReference>
<organism evidence="5 6">
    <name type="scientific">Prosthecobacter algae</name>
    <dbReference type="NCBI Taxonomy" id="1144682"/>
    <lineage>
        <taxon>Bacteria</taxon>
        <taxon>Pseudomonadati</taxon>
        <taxon>Verrucomicrobiota</taxon>
        <taxon>Verrucomicrobiia</taxon>
        <taxon>Verrucomicrobiales</taxon>
        <taxon>Verrucomicrobiaceae</taxon>
        <taxon>Prosthecobacter</taxon>
    </lineage>
</organism>
<dbReference type="InterPro" id="IPR011010">
    <property type="entry name" value="DNA_brk_join_enz"/>
</dbReference>
<keyword evidence="2" id="KW-0229">DNA integration</keyword>
<feature type="domain" description="Tyr recombinase" evidence="4">
    <location>
        <begin position="173"/>
        <end position="341"/>
    </location>
</feature>